<proteinExistence type="predicted"/>
<dbReference type="RefSeq" id="WP_008023566.1">
    <property type="nucleotide sequence ID" value="NZ_CP072212.1"/>
</dbReference>
<gene>
    <name evidence="1" type="ORF">GA574_06290</name>
    <name evidence="2" type="ORF">GAZ26_18370</name>
</gene>
<comment type="caution">
    <text evidence="2">The sequence shown here is derived from an EMBL/GenBank/DDBJ whole genome shotgun (WGS) entry which is preliminary data.</text>
</comment>
<evidence type="ECO:0000313" key="1">
    <source>
        <dbReference type="EMBL" id="KAB6089646.1"/>
    </source>
</evidence>
<dbReference type="Proteomes" id="UP000435059">
    <property type="component" value="Unassembled WGS sequence"/>
</dbReference>
<dbReference type="InterPro" id="IPR029039">
    <property type="entry name" value="Flavoprotein-like_sf"/>
</dbReference>
<evidence type="ECO:0000313" key="3">
    <source>
        <dbReference type="Proteomes" id="UP000435059"/>
    </source>
</evidence>
<dbReference type="AlphaFoldDB" id="A0A7J5QNF4"/>
<evidence type="ECO:0000313" key="2">
    <source>
        <dbReference type="EMBL" id="KAB6420789.1"/>
    </source>
</evidence>
<dbReference type="EMBL" id="WDES01000007">
    <property type="protein sequence ID" value="KAB6089646.1"/>
    <property type="molecule type" value="Genomic_DNA"/>
</dbReference>
<evidence type="ECO:0000313" key="4">
    <source>
        <dbReference type="Proteomes" id="UP000471447"/>
    </source>
</evidence>
<protein>
    <submittedName>
        <fullName evidence="2">NAD(P)H-dependent oxidoreductase</fullName>
    </submittedName>
</protein>
<dbReference type="EMBL" id="WDCG01000023">
    <property type="protein sequence ID" value="KAB6420789.1"/>
    <property type="molecule type" value="Genomic_DNA"/>
</dbReference>
<accession>A0A7J5QNF4</accession>
<sequence>MKVLLVNGSTHPQGGTWQDLSVVEEALHEKGIETEWFWIGNKSV</sequence>
<name>A0A7J5QNF4_9BACE</name>
<organism evidence="2 4">
    <name type="scientific">Bacteroides xylanisolvens</name>
    <dbReference type="NCBI Taxonomy" id="371601"/>
    <lineage>
        <taxon>Bacteria</taxon>
        <taxon>Pseudomonadati</taxon>
        <taxon>Bacteroidota</taxon>
        <taxon>Bacteroidia</taxon>
        <taxon>Bacteroidales</taxon>
        <taxon>Bacteroidaceae</taxon>
        <taxon>Bacteroides</taxon>
    </lineage>
</organism>
<reference evidence="3 4" key="1">
    <citation type="journal article" date="2019" name="Nat. Med.">
        <title>A library of human gut bacterial isolates paired with longitudinal multiomics data enables mechanistic microbiome research.</title>
        <authorList>
            <person name="Poyet M."/>
            <person name="Groussin M."/>
            <person name="Gibbons S.M."/>
            <person name="Avila-Pacheco J."/>
            <person name="Jiang X."/>
            <person name="Kearney S.M."/>
            <person name="Perrotta A.R."/>
            <person name="Berdy B."/>
            <person name="Zhao S."/>
            <person name="Lieberman T.D."/>
            <person name="Swanson P.K."/>
            <person name="Smith M."/>
            <person name="Roesemann S."/>
            <person name="Alexander J.E."/>
            <person name="Rich S.A."/>
            <person name="Livny J."/>
            <person name="Vlamakis H."/>
            <person name="Clish C."/>
            <person name="Bullock K."/>
            <person name="Deik A."/>
            <person name="Scott J."/>
            <person name="Pierce K.A."/>
            <person name="Xavier R.J."/>
            <person name="Alm E.J."/>
        </authorList>
    </citation>
    <scope>NUCLEOTIDE SEQUENCE [LARGE SCALE GENOMIC DNA]</scope>
    <source>
        <strain evidence="2 4">BIOML-A7</strain>
        <strain evidence="1 3">BIOML-A74</strain>
    </source>
</reference>
<keyword evidence="3" id="KW-1185">Reference proteome</keyword>
<dbReference type="SUPFAM" id="SSF52218">
    <property type="entry name" value="Flavoproteins"/>
    <property type="match status" value="1"/>
</dbReference>
<dbReference type="Proteomes" id="UP000471447">
    <property type="component" value="Unassembled WGS sequence"/>
</dbReference>